<gene>
    <name evidence="2" type="ORF">CPELLU_LOCUS13744</name>
</gene>
<organism evidence="2 3">
    <name type="scientific">Cetraspora pellucida</name>
    <dbReference type="NCBI Taxonomy" id="1433469"/>
    <lineage>
        <taxon>Eukaryota</taxon>
        <taxon>Fungi</taxon>
        <taxon>Fungi incertae sedis</taxon>
        <taxon>Mucoromycota</taxon>
        <taxon>Glomeromycotina</taxon>
        <taxon>Glomeromycetes</taxon>
        <taxon>Diversisporales</taxon>
        <taxon>Gigasporaceae</taxon>
        <taxon>Cetraspora</taxon>
    </lineage>
</organism>
<feature type="region of interest" description="Disordered" evidence="1">
    <location>
        <begin position="56"/>
        <end position="77"/>
    </location>
</feature>
<dbReference type="AlphaFoldDB" id="A0A9N9IGE9"/>
<dbReference type="OrthoDB" id="2374622at2759"/>
<evidence type="ECO:0000313" key="3">
    <source>
        <dbReference type="Proteomes" id="UP000789759"/>
    </source>
</evidence>
<proteinExistence type="predicted"/>
<accession>A0A9N9IGE9</accession>
<keyword evidence="3" id="KW-1185">Reference proteome</keyword>
<evidence type="ECO:0000256" key="1">
    <source>
        <dbReference type="SAM" id="MobiDB-lite"/>
    </source>
</evidence>
<dbReference type="Proteomes" id="UP000789759">
    <property type="component" value="Unassembled WGS sequence"/>
</dbReference>
<feature type="non-terminal residue" evidence="2">
    <location>
        <position position="77"/>
    </location>
</feature>
<name>A0A9N9IGE9_9GLOM</name>
<protein>
    <submittedName>
        <fullName evidence="2">21023_t:CDS:1</fullName>
    </submittedName>
</protein>
<comment type="caution">
    <text evidence="2">The sequence shown here is derived from an EMBL/GenBank/DDBJ whole genome shotgun (WGS) entry which is preliminary data.</text>
</comment>
<evidence type="ECO:0000313" key="2">
    <source>
        <dbReference type="EMBL" id="CAG8735033.1"/>
    </source>
</evidence>
<sequence length="77" mass="8836">MSVAKTSIQVAVEEDVISELTSLLTEFIIKYYQSTKLNIKEIHDFNKEIHNSLSISNPEYHKPRSHPSKCLKSSTEE</sequence>
<reference evidence="2" key="1">
    <citation type="submission" date="2021-06" db="EMBL/GenBank/DDBJ databases">
        <authorList>
            <person name="Kallberg Y."/>
            <person name="Tangrot J."/>
            <person name="Rosling A."/>
        </authorList>
    </citation>
    <scope>NUCLEOTIDE SEQUENCE</scope>
    <source>
        <strain evidence="2">FL966</strain>
    </source>
</reference>
<dbReference type="EMBL" id="CAJVQA010015075">
    <property type="protein sequence ID" value="CAG8735033.1"/>
    <property type="molecule type" value="Genomic_DNA"/>
</dbReference>